<dbReference type="Proteomes" id="UP000315750">
    <property type="component" value="Chromosome"/>
</dbReference>
<dbReference type="CDD" id="cd01127">
    <property type="entry name" value="TrwB_TraG_TraD_VirD4"/>
    <property type="match status" value="1"/>
</dbReference>
<keyword evidence="1 3" id="KW-0547">Nucleotide-binding</keyword>
<proteinExistence type="predicted"/>
<dbReference type="EMBL" id="CP036278">
    <property type="protein sequence ID" value="QDU55558.1"/>
    <property type="molecule type" value="Genomic_DNA"/>
</dbReference>
<keyword evidence="4" id="KW-0175">Coiled coil</keyword>
<feature type="transmembrane region" description="Helical" evidence="5">
    <location>
        <begin position="210"/>
        <end position="230"/>
    </location>
</feature>
<evidence type="ECO:0000256" key="2">
    <source>
        <dbReference type="ARBA" id="ARBA00022840"/>
    </source>
</evidence>
<organism evidence="7 8">
    <name type="scientific">Aeoliella mucimassa</name>
    <dbReference type="NCBI Taxonomy" id="2527972"/>
    <lineage>
        <taxon>Bacteria</taxon>
        <taxon>Pseudomonadati</taxon>
        <taxon>Planctomycetota</taxon>
        <taxon>Planctomycetia</taxon>
        <taxon>Pirellulales</taxon>
        <taxon>Lacipirellulaceae</taxon>
        <taxon>Aeoliella</taxon>
    </lineage>
</organism>
<dbReference type="InterPro" id="IPR002543">
    <property type="entry name" value="FtsK_dom"/>
</dbReference>
<accession>A0A518ALE9</accession>
<name>A0A518ALE9_9BACT</name>
<evidence type="ECO:0000256" key="1">
    <source>
        <dbReference type="ARBA" id="ARBA00022741"/>
    </source>
</evidence>
<keyword evidence="8" id="KW-1185">Reference proteome</keyword>
<protein>
    <submittedName>
        <fullName evidence="7">FtsK-like domain-containing protein</fullName>
    </submittedName>
</protein>
<feature type="coiled-coil region" evidence="4">
    <location>
        <begin position="308"/>
        <end position="387"/>
    </location>
</feature>
<dbReference type="InterPro" id="IPR050206">
    <property type="entry name" value="FtsK/SpoIIIE/SftA"/>
</dbReference>
<keyword evidence="5" id="KW-1133">Transmembrane helix</keyword>
<evidence type="ECO:0000259" key="6">
    <source>
        <dbReference type="PROSITE" id="PS50901"/>
    </source>
</evidence>
<dbReference type="GO" id="GO:0003677">
    <property type="term" value="F:DNA binding"/>
    <property type="evidence" value="ECO:0007669"/>
    <property type="project" value="InterPro"/>
</dbReference>
<evidence type="ECO:0000313" key="8">
    <source>
        <dbReference type="Proteomes" id="UP000315750"/>
    </source>
</evidence>
<dbReference type="OrthoDB" id="9807790at2"/>
<feature type="binding site" evidence="3">
    <location>
        <begin position="761"/>
        <end position="768"/>
    </location>
    <ligand>
        <name>ATP</name>
        <dbReference type="ChEBI" id="CHEBI:30616"/>
    </ligand>
</feature>
<evidence type="ECO:0000256" key="5">
    <source>
        <dbReference type="SAM" id="Phobius"/>
    </source>
</evidence>
<dbReference type="PANTHER" id="PTHR22683:SF41">
    <property type="entry name" value="DNA TRANSLOCASE FTSK"/>
    <property type="match status" value="1"/>
</dbReference>
<dbReference type="PANTHER" id="PTHR22683">
    <property type="entry name" value="SPORULATION PROTEIN RELATED"/>
    <property type="match status" value="1"/>
</dbReference>
<sequence length="1301" mass="145838">MRELQKDANERQLAEERILLEFETATQSARDEYDRQIEAGDKDYLTTKVEREESHGQYLETLTSDYESTRDETQAEYRQVRQQVEAKHATTVRQTKEDRKQAAWQALAVFDASKNTPRETLEAVQKDLVTRQQQIDQLHADTAELLQMRRLWRDGLGSDYATTGASSDDASADVNEASPEKVDEHIERLRQHVTALQDDRLSQLMEGAMPAGMAFGIWVVLLIAMGFIVGWANCPIWLLGSLVAAGVVAGVGWFVLRKRLNQWAESTYREFLRSSAAARGAIDLAAIAAREKSRRDAEKLLTSRDHELADAETHARKTLADIEEWKDNQLAQAHDTYPTRLAKLKDEYQTATATHKEKHRETMASLAAKLESTKRAAEATRDEALAAAQQRRDADWSAMRDRWFEAVSKLRMQVDAMNRRCERLFPDWNHTDYTTWPKPDEATEAIQFGSATLELAKVKHALSSHTELRPEFSELKLPTMITLREQPSLVATVEGEGKRAAVDLLETIMVRYLTAMPPGKVRFTIFDPVSLGESFSAFMHLADHDEGLIHGRIWSESRDMDEQLARLTAHMETILQKYLRNEYATIHEYNEQAGEVAEPFQVLAIANFPHGFSDSSAKRLLSLATGGPRCGIYVILSHDRRQRLPNDFAIEDLLMPSVHLDWVNDSGKFVWRYPAFERLPLALPQPIEDAPLVQLIKQAGKQAKESIRVEVPFEAVMPELDKRWTQHCGSELAIPIGRAGANRLQYVRLGKGTAQHLLVAGKTGSGKSTFLHALVTSGALHYSPEELQFYLVDFKKGVEFKSYATHRLPHAQVIAIESEREFGLSVLERLDEELRRRGEKFRSAGVQNLADYRDAHPDEAVPRVLLVVDEFQELFVEDDKLAQEAGLLLDRLVRQGRAFGMHVLLGSQTLSGAYSLARSTLGQMAVRVALQCSEADSHLILSDERNQAARFLSRPGEAIYNDQNGLVSANQPFQVVWLPDRQRAHELEEIDHLREEHKLPANEPIVFEGNAPADPLKNLELMQLLEQGSQEGDNASVSTAWLGAAVAIKPPTSVAFLPHGGSNLMVVGQQPVAALGVMTTAVISLAAANPAAQFLVLDGARPEDVGYGIWQQVVDSIGPQAEMVTQRDLPGAITRVADELARRDEVSDEQAPPIFLVIHNATRFRDLRKSEDDFSFSMDRDKPVAPDKQLAEILKNGPQWNIHTIIWCDGYNAVSRLFDRLAMREFEMRVVFQMSAADSSNLIDNPAASRLSPHRALLYNDETGMSEKFRPYGMPEANWLQAAAQRLASRAAVDSSESASS</sequence>
<dbReference type="Gene3D" id="3.40.50.300">
    <property type="entry name" value="P-loop containing nucleotide triphosphate hydrolases"/>
    <property type="match status" value="3"/>
</dbReference>
<evidence type="ECO:0000256" key="3">
    <source>
        <dbReference type="PROSITE-ProRule" id="PRU00289"/>
    </source>
</evidence>
<dbReference type="Pfam" id="PF01580">
    <property type="entry name" value="FtsK_SpoIIIE"/>
    <property type="match status" value="1"/>
</dbReference>
<feature type="transmembrane region" description="Helical" evidence="5">
    <location>
        <begin position="236"/>
        <end position="256"/>
    </location>
</feature>
<dbReference type="GO" id="GO:0005524">
    <property type="term" value="F:ATP binding"/>
    <property type="evidence" value="ECO:0007669"/>
    <property type="project" value="UniProtKB-UniRule"/>
</dbReference>
<dbReference type="SUPFAM" id="SSF52540">
    <property type="entry name" value="P-loop containing nucleoside triphosphate hydrolases"/>
    <property type="match status" value="1"/>
</dbReference>
<evidence type="ECO:0000256" key="4">
    <source>
        <dbReference type="SAM" id="Coils"/>
    </source>
</evidence>
<keyword evidence="5" id="KW-0812">Transmembrane</keyword>
<reference evidence="7 8" key="1">
    <citation type="submission" date="2019-02" db="EMBL/GenBank/DDBJ databases">
        <title>Deep-cultivation of Planctomycetes and their phenomic and genomic characterization uncovers novel biology.</title>
        <authorList>
            <person name="Wiegand S."/>
            <person name="Jogler M."/>
            <person name="Boedeker C."/>
            <person name="Pinto D."/>
            <person name="Vollmers J."/>
            <person name="Rivas-Marin E."/>
            <person name="Kohn T."/>
            <person name="Peeters S.H."/>
            <person name="Heuer A."/>
            <person name="Rast P."/>
            <person name="Oberbeckmann S."/>
            <person name="Bunk B."/>
            <person name="Jeske O."/>
            <person name="Meyerdierks A."/>
            <person name="Storesund J.E."/>
            <person name="Kallscheuer N."/>
            <person name="Luecker S."/>
            <person name="Lage O.M."/>
            <person name="Pohl T."/>
            <person name="Merkel B.J."/>
            <person name="Hornburger P."/>
            <person name="Mueller R.-W."/>
            <person name="Bruemmer F."/>
            <person name="Labrenz M."/>
            <person name="Spormann A.M."/>
            <person name="Op den Camp H."/>
            <person name="Overmann J."/>
            <person name="Amann R."/>
            <person name="Jetten M.S.M."/>
            <person name="Mascher T."/>
            <person name="Medema M.H."/>
            <person name="Devos D.P."/>
            <person name="Kaster A.-K."/>
            <person name="Ovreas L."/>
            <person name="Rohde M."/>
            <person name="Galperin M.Y."/>
            <person name="Jogler C."/>
        </authorList>
    </citation>
    <scope>NUCLEOTIDE SEQUENCE [LARGE SCALE GENOMIC DNA]</scope>
    <source>
        <strain evidence="7 8">Pan181</strain>
    </source>
</reference>
<dbReference type="InterPro" id="IPR027417">
    <property type="entry name" value="P-loop_NTPase"/>
</dbReference>
<keyword evidence="5" id="KW-0472">Membrane</keyword>
<dbReference type="PROSITE" id="PS50901">
    <property type="entry name" value="FTSK"/>
    <property type="match status" value="1"/>
</dbReference>
<gene>
    <name evidence="7" type="ORF">Pan181_17500</name>
</gene>
<keyword evidence="2 3" id="KW-0067">ATP-binding</keyword>
<feature type="domain" description="FtsK" evidence="6">
    <location>
        <begin position="741"/>
        <end position="939"/>
    </location>
</feature>
<dbReference type="KEGG" id="amuc:Pan181_17500"/>
<evidence type="ECO:0000313" key="7">
    <source>
        <dbReference type="EMBL" id="QDU55558.1"/>
    </source>
</evidence>